<dbReference type="EMBL" id="CAKKMG010000006">
    <property type="protein sequence ID" value="CAH0154587.1"/>
    <property type="molecule type" value="Genomic_DNA"/>
</dbReference>
<evidence type="ECO:0000256" key="1">
    <source>
        <dbReference type="SAM" id="Phobius"/>
    </source>
</evidence>
<keyword evidence="1" id="KW-0812">Transmembrane</keyword>
<protein>
    <recommendedName>
        <fullName evidence="4">DUF2798 domain-containing protein</fullName>
    </recommendedName>
</protein>
<dbReference type="Pfam" id="PF11391">
    <property type="entry name" value="DUF2798"/>
    <property type="match status" value="1"/>
</dbReference>
<dbReference type="InterPro" id="IPR021529">
    <property type="entry name" value="DUF2798"/>
</dbReference>
<feature type="transmembrane region" description="Helical" evidence="1">
    <location>
        <begin position="47"/>
        <end position="65"/>
    </location>
</feature>
<dbReference type="AlphaFoldDB" id="A0A9W4KPT6"/>
<proteinExistence type="predicted"/>
<accession>A0A9W4KPT6</accession>
<dbReference type="Proteomes" id="UP000789326">
    <property type="component" value="Unassembled WGS sequence"/>
</dbReference>
<evidence type="ECO:0008006" key="4">
    <source>
        <dbReference type="Google" id="ProtNLM"/>
    </source>
</evidence>
<gene>
    <name evidence="2" type="ORF">SRABI133_00794</name>
</gene>
<evidence type="ECO:0000313" key="3">
    <source>
        <dbReference type="Proteomes" id="UP000789326"/>
    </source>
</evidence>
<comment type="caution">
    <text evidence="2">The sequence shown here is derived from an EMBL/GenBank/DDBJ whole genome shotgun (WGS) entry which is preliminary data.</text>
</comment>
<dbReference type="RefSeq" id="WP_230300818.1">
    <property type="nucleotide sequence ID" value="NZ_CAKKMG010000006.1"/>
</dbReference>
<sequence>MSINVKYRKIIYAFFMAFSMSFFISFILVSINSGYDHIFLSKWLKTWSQAFICAFFGAYFFPGVIQQIMRRINFVEKPPIIEKDFLVREEDNG</sequence>
<keyword evidence="1" id="KW-0472">Membrane</keyword>
<evidence type="ECO:0000313" key="2">
    <source>
        <dbReference type="EMBL" id="CAH0154587.1"/>
    </source>
</evidence>
<reference evidence="2" key="1">
    <citation type="submission" date="2021-11" db="EMBL/GenBank/DDBJ databases">
        <authorList>
            <person name="Bulgarelli D."/>
        </authorList>
    </citation>
    <scope>NUCLEOTIDE SEQUENCE</scope>
    <source>
        <strain evidence="2">Bi133</strain>
    </source>
</reference>
<name>A0A9W4KPT6_9BACI</name>
<keyword evidence="1" id="KW-1133">Transmembrane helix</keyword>
<feature type="transmembrane region" description="Helical" evidence="1">
    <location>
        <begin position="12"/>
        <end position="35"/>
    </location>
</feature>
<organism evidence="2 3">
    <name type="scientific">Peribacillus simplex</name>
    <dbReference type="NCBI Taxonomy" id="1478"/>
    <lineage>
        <taxon>Bacteria</taxon>
        <taxon>Bacillati</taxon>
        <taxon>Bacillota</taxon>
        <taxon>Bacilli</taxon>
        <taxon>Bacillales</taxon>
        <taxon>Bacillaceae</taxon>
        <taxon>Peribacillus</taxon>
    </lineage>
</organism>